<gene>
    <name evidence="6" type="ORF">BCAMP_12000</name>
</gene>
<dbReference type="GO" id="GO:0000976">
    <property type="term" value="F:transcription cis-regulatory region binding"/>
    <property type="evidence" value="ECO:0007669"/>
    <property type="project" value="TreeGrafter"/>
</dbReference>
<dbReference type="PANTHER" id="PTHR30126:SF64">
    <property type="entry name" value="HTH-TYPE TRANSCRIPTIONAL REGULATOR CITR"/>
    <property type="match status" value="1"/>
</dbReference>
<dbReference type="OrthoDB" id="9785745at2"/>
<dbReference type="InterPro" id="IPR000847">
    <property type="entry name" value="LysR_HTH_N"/>
</dbReference>
<comment type="caution">
    <text evidence="6">The sequence shown here is derived from an EMBL/GenBank/DDBJ whole genome shotgun (WGS) entry which is preliminary data.</text>
</comment>
<dbReference type="SUPFAM" id="SSF46785">
    <property type="entry name" value="Winged helix' DNA-binding domain"/>
    <property type="match status" value="1"/>
</dbReference>
<reference evidence="6 7" key="1">
    <citation type="submission" date="2012-12" db="EMBL/GenBank/DDBJ databases">
        <title>Novel taxa of Listeriaceae from agricultural environments in the United States.</title>
        <authorList>
            <person name="den Bakker H.C."/>
            <person name="Allred A."/>
            <person name="Warchocki S."/>
            <person name="Wright E.M."/>
            <person name="Burrell A."/>
            <person name="Nightingale K.K."/>
            <person name="Kephart D."/>
            <person name="Wiedmann M."/>
        </authorList>
    </citation>
    <scope>NUCLEOTIDE SEQUENCE [LARGE SCALE GENOMIC DNA]</scope>
    <source>
        <strain evidence="6 7">FSL F6-1037</strain>
    </source>
</reference>
<organism evidence="6 7">
    <name type="scientific">Brochothrix campestris FSL F6-1037</name>
    <dbReference type="NCBI Taxonomy" id="1265861"/>
    <lineage>
        <taxon>Bacteria</taxon>
        <taxon>Bacillati</taxon>
        <taxon>Bacillota</taxon>
        <taxon>Bacilli</taxon>
        <taxon>Bacillales</taxon>
        <taxon>Listeriaceae</taxon>
        <taxon>Brochothrix</taxon>
    </lineage>
</organism>
<dbReference type="Proteomes" id="UP000019243">
    <property type="component" value="Unassembled WGS sequence"/>
</dbReference>
<dbReference type="InterPro" id="IPR036388">
    <property type="entry name" value="WH-like_DNA-bd_sf"/>
</dbReference>
<comment type="similarity">
    <text evidence="1">Belongs to the LysR transcriptional regulatory family.</text>
</comment>
<evidence type="ECO:0000256" key="1">
    <source>
        <dbReference type="ARBA" id="ARBA00009437"/>
    </source>
</evidence>
<evidence type="ECO:0000313" key="7">
    <source>
        <dbReference type="Proteomes" id="UP000019243"/>
    </source>
</evidence>
<keyword evidence="2" id="KW-0805">Transcription regulation</keyword>
<evidence type="ECO:0000256" key="3">
    <source>
        <dbReference type="ARBA" id="ARBA00023163"/>
    </source>
</evidence>
<keyword evidence="7" id="KW-1185">Reference proteome</keyword>
<dbReference type="EMBL" id="AODH01000058">
    <property type="protein sequence ID" value="EUJ35195.1"/>
    <property type="molecule type" value="Genomic_DNA"/>
</dbReference>
<name>W7CD77_9LIST</name>
<evidence type="ECO:0000259" key="5">
    <source>
        <dbReference type="PROSITE" id="PS50931"/>
    </source>
</evidence>
<evidence type="ECO:0000256" key="2">
    <source>
        <dbReference type="ARBA" id="ARBA00023015"/>
    </source>
</evidence>
<dbReference type="STRING" id="1265861.BCAMP_12000"/>
<evidence type="ECO:0000313" key="6">
    <source>
        <dbReference type="EMBL" id="EUJ35195.1"/>
    </source>
</evidence>
<accession>W7CD77</accession>
<protein>
    <submittedName>
        <fullName evidence="6">Regulatory helix-turn-helix domain-containing lysR family protein</fullName>
    </submittedName>
</protein>
<dbReference type="PROSITE" id="PS50931">
    <property type="entry name" value="HTH_LYSR"/>
    <property type="match status" value="1"/>
</dbReference>
<proteinExistence type="inferred from homology"/>
<dbReference type="Gene3D" id="1.10.10.10">
    <property type="entry name" value="Winged helix-like DNA-binding domain superfamily/Winged helix DNA-binding domain"/>
    <property type="match status" value="1"/>
</dbReference>
<dbReference type="GO" id="GO:0003700">
    <property type="term" value="F:DNA-binding transcription factor activity"/>
    <property type="evidence" value="ECO:0007669"/>
    <property type="project" value="InterPro"/>
</dbReference>
<sequence length="92" mass="10850">MLSLLHTYVVVYELRNFSQAAKILYISQPTVSIHIQKLEEITQTKLFVRNEKKGVEPTEFGDVFYEKALLMINEWEETIEELQQKKTRTSTN</sequence>
<feature type="domain" description="HTH lysR-type" evidence="5">
    <location>
        <begin position="1"/>
        <end position="58"/>
    </location>
</feature>
<dbReference type="PANTHER" id="PTHR30126">
    <property type="entry name" value="HTH-TYPE TRANSCRIPTIONAL REGULATOR"/>
    <property type="match status" value="1"/>
</dbReference>
<keyword evidence="4" id="KW-0175">Coiled coil</keyword>
<evidence type="ECO:0000256" key="4">
    <source>
        <dbReference type="SAM" id="Coils"/>
    </source>
</evidence>
<dbReference type="AlphaFoldDB" id="W7CD77"/>
<dbReference type="PRINTS" id="PR00039">
    <property type="entry name" value="HTHLYSR"/>
</dbReference>
<dbReference type="RefSeq" id="WP_035315647.1">
    <property type="nucleotide sequence ID" value="NZ_AODH01000058.1"/>
</dbReference>
<keyword evidence="3" id="KW-0804">Transcription</keyword>
<feature type="coiled-coil region" evidence="4">
    <location>
        <begin position="65"/>
        <end position="92"/>
    </location>
</feature>
<dbReference type="InterPro" id="IPR036390">
    <property type="entry name" value="WH_DNA-bd_sf"/>
</dbReference>
<dbReference type="Pfam" id="PF00126">
    <property type="entry name" value="HTH_1"/>
    <property type="match status" value="1"/>
</dbReference>